<dbReference type="EMBL" id="CP107551">
    <property type="protein sequence ID" value="UYP18994.1"/>
    <property type="molecule type" value="Genomic_DNA"/>
</dbReference>
<proteinExistence type="predicted"/>
<evidence type="ECO:0000313" key="1">
    <source>
        <dbReference type="EMBL" id="UYP18994.1"/>
    </source>
</evidence>
<dbReference type="Proteomes" id="UP001156484">
    <property type="component" value="Chromosome"/>
</dbReference>
<organism evidence="1 2">
    <name type="scientific">Rhodococcus sacchari</name>
    <dbReference type="NCBI Taxonomy" id="2962047"/>
    <lineage>
        <taxon>Bacteria</taxon>
        <taxon>Bacillati</taxon>
        <taxon>Actinomycetota</taxon>
        <taxon>Actinomycetes</taxon>
        <taxon>Mycobacteriales</taxon>
        <taxon>Nocardiaceae</taxon>
        <taxon>Rhodococcus</taxon>
    </lineage>
</organism>
<gene>
    <name evidence="1" type="ORF">OED52_20570</name>
</gene>
<accession>A0ACD4DG83</accession>
<keyword evidence="2" id="KW-1185">Reference proteome</keyword>
<protein>
    <submittedName>
        <fullName evidence="1">Lysophospholipase</fullName>
    </submittedName>
</protein>
<evidence type="ECO:0000313" key="2">
    <source>
        <dbReference type="Proteomes" id="UP001156484"/>
    </source>
</evidence>
<sequence length="313" mass="33934">MSEPVAFTLDGHAGALAARKWGRGTPRYLALLCHGYGEHSGRYEYVASRLVADGAVVYAMDHVGHGLSDGERVLIDDFERVVEDFRLLDLTARRDDPATPVVLVGHSMGGMIAARYAQRYGSELTAVVLSGPVLGRWAAVDALLAAEEIPDTPIDPSTLSRDPEVGRAYVEDALVWHGPFKRPTVQALKKCLETITEAGPIDSVPVLWLHGEDDRLVPLDGTASGWETLAGPDSSSKIYPQARHEIFNEIDRDRVLDDVVDFVGAHLPRLAAPEEQAPRGERGADPARDRGADPARDRGADPARDRGADPARD</sequence>
<name>A0ACD4DG83_9NOCA</name>
<reference evidence="1" key="1">
    <citation type="submission" date="2022-10" db="EMBL/GenBank/DDBJ databases">
        <title>Rhodococcus ferula Z13 complete genome.</title>
        <authorList>
            <person name="Long X."/>
            <person name="Zang M."/>
        </authorList>
    </citation>
    <scope>NUCLEOTIDE SEQUENCE</scope>
    <source>
        <strain evidence="1">Z13</strain>
    </source>
</reference>